<evidence type="ECO:0000313" key="3">
    <source>
        <dbReference type="Proteomes" id="UP000239494"/>
    </source>
</evidence>
<reference evidence="2 3" key="1">
    <citation type="submission" date="2018-03" db="EMBL/GenBank/DDBJ databases">
        <title>Genomic Encyclopedia of Archaeal and Bacterial Type Strains, Phase II (KMG-II): from individual species to whole genera.</title>
        <authorList>
            <person name="Goeker M."/>
        </authorList>
    </citation>
    <scope>NUCLEOTIDE SEQUENCE [LARGE SCALE GENOMIC DNA]</scope>
    <source>
        <strain evidence="2 3">DSM 44720</strain>
    </source>
</reference>
<dbReference type="Proteomes" id="UP000239494">
    <property type="component" value="Unassembled WGS sequence"/>
</dbReference>
<comment type="caution">
    <text evidence="2">The sequence shown here is derived from an EMBL/GenBank/DDBJ whole genome shotgun (WGS) entry which is preliminary data.</text>
</comment>
<accession>A0A2T0TAK2</accession>
<feature type="compositionally biased region" description="Polar residues" evidence="1">
    <location>
        <begin position="34"/>
        <end position="52"/>
    </location>
</feature>
<name>A0A2T0TAK2_9PSEU</name>
<feature type="region of interest" description="Disordered" evidence="1">
    <location>
        <begin position="23"/>
        <end position="97"/>
    </location>
</feature>
<sequence length="97" mass="10649">MRAATGKEGHPIIEHTHDALFSETAPDLFPKEQAASTHKSTTSGRALGSTQYEGLFQQPPIVESDTSSSANFVVDEFEQQPDSSEAPRARSGRRRYN</sequence>
<protein>
    <submittedName>
        <fullName evidence="2">Uncharacterized protein</fullName>
    </submittedName>
</protein>
<keyword evidence="3" id="KW-1185">Reference proteome</keyword>
<evidence type="ECO:0000313" key="2">
    <source>
        <dbReference type="EMBL" id="PRY42703.1"/>
    </source>
</evidence>
<organism evidence="2 3">
    <name type="scientific">Umezawaea tangerina</name>
    <dbReference type="NCBI Taxonomy" id="84725"/>
    <lineage>
        <taxon>Bacteria</taxon>
        <taxon>Bacillati</taxon>
        <taxon>Actinomycetota</taxon>
        <taxon>Actinomycetes</taxon>
        <taxon>Pseudonocardiales</taxon>
        <taxon>Pseudonocardiaceae</taxon>
        <taxon>Umezawaea</taxon>
    </lineage>
</organism>
<proteinExistence type="predicted"/>
<dbReference type="EMBL" id="PVTF01000004">
    <property type="protein sequence ID" value="PRY42703.1"/>
    <property type="molecule type" value="Genomic_DNA"/>
</dbReference>
<dbReference type="AlphaFoldDB" id="A0A2T0TAK2"/>
<dbReference type="RefSeq" id="WP_106188070.1">
    <property type="nucleotide sequence ID" value="NZ_PVTF01000004.1"/>
</dbReference>
<gene>
    <name evidence="2" type="ORF">CLV43_104538</name>
</gene>
<evidence type="ECO:0000256" key="1">
    <source>
        <dbReference type="SAM" id="MobiDB-lite"/>
    </source>
</evidence>